<organism evidence="1 2">
    <name type="scientific">Pantoea ananas</name>
    <name type="common">Erwinia uredovora</name>
    <dbReference type="NCBI Taxonomy" id="553"/>
    <lineage>
        <taxon>Bacteria</taxon>
        <taxon>Pseudomonadati</taxon>
        <taxon>Pseudomonadota</taxon>
        <taxon>Gammaproteobacteria</taxon>
        <taxon>Enterobacterales</taxon>
        <taxon>Erwiniaceae</taxon>
        <taxon>Pantoea</taxon>
    </lineage>
</organism>
<protein>
    <submittedName>
        <fullName evidence="1">Uncharacterized protein</fullName>
    </submittedName>
</protein>
<sequence>MTMLIVVATLIALMGFALARHWKVREDKSVKNARRARRR</sequence>
<proteinExistence type="predicted"/>
<comment type="caution">
    <text evidence="1">The sequence shown here is derived from an EMBL/GenBank/DDBJ whole genome shotgun (WGS) entry which is preliminary data.</text>
</comment>
<reference evidence="1" key="1">
    <citation type="submission" date="2022-06" db="EMBL/GenBank/DDBJ databases">
        <title>Dynamics of rice microbiomes reveals core vertical transmitted seed endophytes.</title>
        <authorList>
            <person name="Liao K."/>
            <person name="Zhang X."/>
        </authorList>
    </citation>
    <scope>NUCLEOTIDE SEQUENCE</scope>
    <source>
        <strain evidence="1">JT1-17</strain>
    </source>
</reference>
<dbReference type="EMBL" id="JANFVX010000008">
    <property type="protein sequence ID" value="MCW0344320.1"/>
    <property type="molecule type" value="Genomic_DNA"/>
</dbReference>
<accession>A0AAJ1CZF8</accession>
<name>A0AAJ1CZF8_PANAN</name>
<dbReference type="Proteomes" id="UP001208888">
    <property type="component" value="Unassembled WGS sequence"/>
</dbReference>
<gene>
    <name evidence="1" type="ORF">NB703_002413</name>
</gene>
<evidence type="ECO:0000313" key="2">
    <source>
        <dbReference type="Proteomes" id="UP001208888"/>
    </source>
</evidence>
<evidence type="ECO:0000313" key="1">
    <source>
        <dbReference type="EMBL" id="MCW0344320.1"/>
    </source>
</evidence>
<dbReference type="AlphaFoldDB" id="A0AAJ1CZF8"/>